<organism evidence="5 6">
    <name type="scientific">Acuticoccus mangrovi</name>
    <dbReference type="NCBI Taxonomy" id="2796142"/>
    <lineage>
        <taxon>Bacteria</taxon>
        <taxon>Pseudomonadati</taxon>
        <taxon>Pseudomonadota</taxon>
        <taxon>Alphaproteobacteria</taxon>
        <taxon>Hyphomicrobiales</taxon>
        <taxon>Amorphaceae</taxon>
        <taxon>Acuticoccus</taxon>
    </lineage>
</organism>
<dbReference type="Gene3D" id="3.30.43.10">
    <property type="entry name" value="Uridine Diphospho-n-acetylenolpyruvylglucosamine Reductase, domain 2"/>
    <property type="match status" value="1"/>
</dbReference>
<dbReference type="GO" id="GO:0016491">
    <property type="term" value="F:oxidoreductase activity"/>
    <property type="evidence" value="ECO:0007669"/>
    <property type="project" value="UniProtKB-KW"/>
</dbReference>
<dbReference type="Gene3D" id="3.30.465.10">
    <property type="match status" value="1"/>
</dbReference>
<gene>
    <name evidence="5" type="ORF">JCR33_03670</name>
</gene>
<keyword evidence="6" id="KW-1185">Reference proteome</keyword>
<evidence type="ECO:0000256" key="2">
    <source>
        <dbReference type="ARBA" id="ARBA00022827"/>
    </source>
</evidence>
<dbReference type="EMBL" id="JAEKJA010000002">
    <property type="protein sequence ID" value="MBJ3774768.1"/>
    <property type="molecule type" value="Genomic_DNA"/>
</dbReference>
<dbReference type="InterPro" id="IPR016167">
    <property type="entry name" value="FAD-bd_PCMH_sub1"/>
</dbReference>
<dbReference type="InterPro" id="IPR002346">
    <property type="entry name" value="Mopterin_DH_FAD-bd"/>
</dbReference>
<keyword evidence="3" id="KW-0560">Oxidoreductase</keyword>
<dbReference type="SMART" id="SM01092">
    <property type="entry name" value="CO_deh_flav_C"/>
    <property type="match status" value="1"/>
</dbReference>
<evidence type="ECO:0000256" key="1">
    <source>
        <dbReference type="ARBA" id="ARBA00022630"/>
    </source>
</evidence>
<dbReference type="RefSeq" id="WP_198880665.1">
    <property type="nucleotide sequence ID" value="NZ_JAEKJA010000002.1"/>
</dbReference>
<dbReference type="InterPro" id="IPR016169">
    <property type="entry name" value="FAD-bd_PCMH_sub2"/>
</dbReference>
<reference evidence="5" key="1">
    <citation type="submission" date="2020-12" db="EMBL/GenBank/DDBJ databases">
        <title>Bacterial taxonomy.</title>
        <authorList>
            <person name="Pan X."/>
        </authorList>
    </citation>
    <scope>NUCLEOTIDE SEQUENCE</scope>
    <source>
        <strain evidence="5">B2012</strain>
    </source>
</reference>
<dbReference type="PROSITE" id="PS51387">
    <property type="entry name" value="FAD_PCMH"/>
    <property type="match status" value="1"/>
</dbReference>
<feature type="domain" description="FAD-binding PCMH-type" evidence="4">
    <location>
        <begin position="1"/>
        <end position="177"/>
    </location>
</feature>
<evidence type="ECO:0000313" key="5">
    <source>
        <dbReference type="EMBL" id="MBJ3774768.1"/>
    </source>
</evidence>
<dbReference type="SUPFAM" id="SSF56176">
    <property type="entry name" value="FAD-binding/transporter-associated domain-like"/>
    <property type="match status" value="1"/>
</dbReference>
<sequence length="286" mass="29351">MKPAPFEYRRADTREEALSLLAEHGEDAEILAGGQSLMPLLAMRLARPAMVIDINRIGGLAGVTEIEDGISVGALTRHREVARDALVARDAPVLAKAVPHIAHHGIRNRGTIGGALSLGDPAAEFPACAVAAGARLVLASAAGTRRIAAADYYLAPFETARGPEDLLVAAEFPADGRGAAVVEAAPRAGDYAIVGLVALARPSGARLRDVELVYFAAGERPNPAPAAAAILAAADDARAALAEAAEAARREVETIATPSASAAVRRHLVGALLGRAVAALFEGARP</sequence>
<dbReference type="Pfam" id="PF00941">
    <property type="entry name" value="FAD_binding_5"/>
    <property type="match status" value="1"/>
</dbReference>
<evidence type="ECO:0000256" key="3">
    <source>
        <dbReference type="ARBA" id="ARBA00023002"/>
    </source>
</evidence>
<dbReference type="Pfam" id="PF03450">
    <property type="entry name" value="CO_deh_flav_C"/>
    <property type="match status" value="1"/>
</dbReference>
<dbReference type="InterPro" id="IPR036318">
    <property type="entry name" value="FAD-bd_PCMH-like_sf"/>
</dbReference>
<dbReference type="GO" id="GO:0071949">
    <property type="term" value="F:FAD binding"/>
    <property type="evidence" value="ECO:0007669"/>
    <property type="project" value="InterPro"/>
</dbReference>
<evidence type="ECO:0000313" key="6">
    <source>
        <dbReference type="Proteomes" id="UP000609531"/>
    </source>
</evidence>
<dbReference type="AlphaFoldDB" id="A0A934IDY1"/>
<dbReference type="InterPro" id="IPR016166">
    <property type="entry name" value="FAD-bd_PCMH"/>
</dbReference>
<dbReference type="Proteomes" id="UP000609531">
    <property type="component" value="Unassembled WGS sequence"/>
</dbReference>
<dbReference type="InterPro" id="IPR051312">
    <property type="entry name" value="Diverse_Substr_Oxidored"/>
</dbReference>
<protein>
    <submittedName>
        <fullName evidence="5">FAD binding domain-containing protein</fullName>
    </submittedName>
</protein>
<dbReference type="PANTHER" id="PTHR42659">
    <property type="entry name" value="XANTHINE DEHYDROGENASE SUBUNIT C-RELATED"/>
    <property type="match status" value="1"/>
</dbReference>
<accession>A0A934IDY1</accession>
<proteinExistence type="predicted"/>
<keyword evidence="2" id="KW-0274">FAD</keyword>
<dbReference type="PANTHER" id="PTHR42659:SF2">
    <property type="entry name" value="XANTHINE DEHYDROGENASE SUBUNIT C-RELATED"/>
    <property type="match status" value="1"/>
</dbReference>
<dbReference type="Gene3D" id="3.30.390.50">
    <property type="entry name" value="CO dehydrogenase flavoprotein, C-terminal domain"/>
    <property type="match status" value="1"/>
</dbReference>
<comment type="caution">
    <text evidence="5">The sequence shown here is derived from an EMBL/GenBank/DDBJ whole genome shotgun (WGS) entry which is preliminary data.</text>
</comment>
<name>A0A934IDY1_9HYPH</name>
<dbReference type="InterPro" id="IPR036683">
    <property type="entry name" value="CO_DH_flav_C_dom_sf"/>
</dbReference>
<keyword evidence="1" id="KW-0285">Flavoprotein</keyword>
<evidence type="ECO:0000259" key="4">
    <source>
        <dbReference type="PROSITE" id="PS51387"/>
    </source>
</evidence>
<dbReference type="SUPFAM" id="SSF55447">
    <property type="entry name" value="CO dehydrogenase flavoprotein C-terminal domain-like"/>
    <property type="match status" value="1"/>
</dbReference>
<dbReference type="InterPro" id="IPR005107">
    <property type="entry name" value="CO_DH_flav_C"/>
</dbReference>